<evidence type="ECO:0000313" key="8">
    <source>
        <dbReference type="Proteomes" id="UP001606134"/>
    </source>
</evidence>
<dbReference type="PANTHER" id="PTHR30346">
    <property type="entry name" value="TRANSCRIPTIONAL DUAL REGULATOR HCAR-RELATED"/>
    <property type="match status" value="1"/>
</dbReference>
<dbReference type="InterPro" id="IPR000847">
    <property type="entry name" value="LysR_HTH_N"/>
</dbReference>
<evidence type="ECO:0000256" key="3">
    <source>
        <dbReference type="ARBA" id="ARBA00023125"/>
    </source>
</evidence>
<proteinExistence type="inferred from homology"/>
<dbReference type="CDD" id="cd08411">
    <property type="entry name" value="PBP2_OxyR"/>
    <property type="match status" value="1"/>
</dbReference>
<dbReference type="PROSITE" id="PS50931">
    <property type="entry name" value="HTH_LYSR"/>
    <property type="match status" value="1"/>
</dbReference>
<keyword evidence="2" id="KW-0805">Transcription regulation</keyword>
<dbReference type="Pfam" id="PF03466">
    <property type="entry name" value="LysR_substrate"/>
    <property type="match status" value="1"/>
</dbReference>
<dbReference type="PRINTS" id="PR00039">
    <property type="entry name" value="HTHLYSR"/>
</dbReference>
<comment type="caution">
    <text evidence="7">The sequence shown here is derived from an EMBL/GenBank/DDBJ whole genome shotgun (WGS) entry which is preliminary data.</text>
</comment>
<dbReference type="InterPro" id="IPR036388">
    <property type="entry name" value="WH-like_DNA-bd_sf"/>
</dbReference>
<dbReference type="InterPro" id="IPR005119">
    <property type="entry name" value="LysR_subst-bd"/>
</dbReference>
<name>A0ABW7H6B7_9BURK</name>
<accession>A0ABW7H6B7</accession>
<dbReference type="PANTHER" id="PTHR30346:SF26">
    <property type="entry name" value="HYDROGEN PEROXIDE-INDUCIBLE GENES ACTIVATOR"/>
    <property type="match status" value="1"/>
</dbReference>
<dbReference type="Gene3D" id="1.10.10.10">
    <property type="entry name" value="Winged helix-like DNA-binding domain superfamily/Winged helix DNA-binding domain"/>
    <property type="match status" value="1"/>
</dbReference>
<dbReference type="Proteomes" id="UP001606134">
    <property type="component" value="Unassembled WGS sequence"/>
</dbReference>
<comment type="similarity">
    <text evidence="1">Belongs to the LysR transcriptional regulatory family.</text>
</comment>
<keyword evidence="3" id="KW-0238">DNA-binding</keyword>
<keyword evidence="4" id="KW-0010">Activator</keyword>
<keyword evidence="5" id="KW-0804">Transcription</keyword>
<sequence length="306" mass="33841">MTLTELRYIVAVARERHFGRAAEACFVSQPTLSVAIKKLEEELDLKIFERGGTEVSVTPLGEEIVRQAQSVLDQAGAIKEIAKRGKDPLAGALRLGIIYTIGPYLLPELVKHTIEQYPQMPLMLQENFTVKLLEMLRTGELDCAIMAEPFPDTGLATAPLYDEPFVVALPAAHPLATRETISAEELKRETMLLLGTGHCFRDHVLEVCPEFARFSSDAEGIRRSFEGSSLETIKHMVASGMGVTVVPQLSVPRDPSPHLAFVPFSEPIPTRRVVLAWRRSFTRYEAIAALRNAIYACELGGVTRLS</sequence>
<dbReference type="EMBL" id="JBIGIC010000001">
    <property type="protein sequence ID" value="MFG6485444.1"/>
    <property type="molecule type" value="Genomic_DNA"/>
</dbReference>
<evidence type="ECO:0000256" key="5">
    <source>
        <dbReference type="ARBA" id="ARBA00023163"/>
    </source>
</evidence>
<dbReference type="Gene3D" id="3.40.190.10">
    <property type="entry name" value="Periplasmic binding protein-like II"/>
    <property type="match status" value="2"/>
</dbReference>
<gene>
    <name evidence="7" type="ORF">ACG04R_02100</name>
</gene>
<dbReference type="SUPFAM" id="SSF53850">
    <property type="entry name" value="Periplasmic binding protein-like II"/>
    <property type="match status" value="1"/>
</dbReference>
<organism evidence="7 8">
    <name type="scientific">Pelomonas candidula</name>
    <dbReference type="NCBI Taxonomy" id="3299025"/>
    <lineage>
        <taxon>Bacteria</taxon>
        <taxon>Pseudomonadati</taxon>
        <taxon>Pseudomonadota</taxon>
        <taxon>Betaproteobacteria</taxon>
        <taxon>Burkholderiales</taxon>
        <taxon>Sphaerotilaceae</taxon>
        <taxon>Roseateles</taxon>
    </lineage>
</organism>
<dbReference type="SUPFAM" id="SSF46785">
    <property type="entry name" value="Winged helix' DNA-binding domain"/>
    <property type="match status" value="1"/>
</dbReference>
<keyword evidence="8" id="KW-1185">Reference proteome</keyword>
<protein>
    <submittedName>
        <fullName evidence="7">Hydrogen peroxide-inducible genes activator</fullName>
    </submittedName>
</protein>
<evidence type="ECO:0000256" key="2">
    <source>
        <dbReference type="ARBA" id="ARBA00023015"/>
    </source>
</evidence>
<dbReference type="Pfam" id="PF00126">
    <property type="entry name" value="HTH_1"/>
    <property type="match status" value="1"/>
</dbReference>
<dbReference type="RefSeq" id="WP_394406068.1">
    <property type="nucleotide sequence ID" value="NZ_JBIGIC010000001.1"/>
</dbReference>
<dbReference type="InterPro" id="IPR036390">
    <property type="entry name" value="WH_DNA-bd_sf"/>
</dbReference>
<evidence type="ECO:0000256" key="4">
    <source>
        <dbReference type="ARBA" id="ARBA00023159"/>
    </source>
</evidence>
<evidence type="ECO:0000256" key="1">
    <source>
        <dbReference type="ARBA" id="ARBA00009437"/>
    </source>
</evidence>
<reference evidence="7 8" key="1">
    <citation type="submission" date="2024-08" db="EMBL/GenBank/DDBJ databases">
        <authorList>
            <person name="Lu H."/>
        </authorList>
    </citation>
    <scope>NUCLEOTIDE SEQUENCE [LARGE SCALE GENOMIC DNA]</scope>
    <source>
        <strain evidence="7 8">BYS78W</strain>
    </source>
</reference>
<evidence type="ECO:0000259" key="6">
    <source>
        <dbReference type="PROSITE" id="PS50931"/>
    </source>
</evidence>
<evidence type="ECO:0000313" key="7">
    <source>
        <dbReference type="EMBL" id="MFG6485444.1"/>
    </source>
</evidence>
<feature type="domain" description="HTH lysR-type" evidence="6">
    <location>
        <begin position="1"/>
        <end position="58"/>
    </location>
</feature>